<dbReference type="Proteomes" id="UP001205612">
    <property type="component" value="Unassembled WGS sequence"/>
</dbReference>
<sequence>MQAPADGGKLGRPADPVGELACSRLVVEGTVVKVEPRGESGGSRVTVTVGRAYKPAHAPVRVSFLLDGSQPAPHTGQPVLVRVARDRQNADLWAVGEAPVKAARAWLTEALPDSRHATCPAAGRR</sequence>
<evidence type="ECO:0000313" key="1">
    <source>
        <dbReference type="EMBL" id="MCS0604906.1"/>
    </source>
</evidence>
<reference evidence="1 2" key="1">
    <citation type="submission" date="2022-08" db="EMBL/GenBank/DDBJ databases">
        <authorList>
            <person name="Somphong A."/>
            <person name="Phongsopitanun W."/>
        </authorList>
    </citation>
    <scope>NUCLEOTIDE SEQUENCE [LARGE SCALE GENOMIC DNA]</scope>
    <source>
        <strain evidence="1 2">LP11</strain>
    </source>
</reference>
<dbReference type="EMBL" id="JANUGP010000026">
    <property type="protein sequence ID" value="MCS0604906.1"/>
    <property type="molecule type" value="Genomic_DNA"/>
</dbReference>
<protein>
    <submittedName>
        <fullName evidence="1">Uncharacterized protein</fullName>
    </submittedName>
</protein>
<accession>A0ABT2B922</accession>
<name>A0ABT2B922_9ACTN</name>
<keyword evidence="2" id="KW-1185">Reference proteome</keyword>
<evidence type="ECO:0000313" key="2">
    <source>
        <dbReference type="Proteomes" id="UP001205612"/>
    </source>
</evidence>
<organism evidence="1 2">
    <name type="scientific">Streptomyces pyxinicus</name>
    <dbReference type="NCBI Taxonomy" id="2970331"/>
    <lineage>
        <taxon>Bacteria</taxon>
        <taxon>Bacillati</taxon>
        <taxon>Actinomycetota</taxon>
        <taxon>Actinomycetes</taxon>
        <taxon>Kitasatosporales</taxon>
        <taxon>Streptomycetaceae</taxon>
        <taxon>Streptomyces</taxon>
    </lineage>
</organism>
<dbReference type="RefSeq" id="WP_258781776.1">
    <property type="nucleotide sequence ID" value="NZ_JANUGP010000026.1"/>
</dbReference>
<gene>
    <name evidence="1" type="ORF">NX794_27370</name>
</gene>
<comment type="caution">
    <text evidence="1">The sequence shown here is derived from an EMBL/GenBank/DDBJ whole genome shotgun (WGS) entry which is preliminary data.</text>
</comment>
<proteinExistence type="predicted"/>